<dbReference type="EMBL" id="RKRK01000002">
    <property type="protein sequence ID" value="RPF57625.1"/>
    <property type="molecule type" value="Genomic_DNA"/>
</dbReference>
<keyword evidence="1" id="KW-0732">Signal</keyword>
<dbReference type="RefSeq" id="WP_123807222.1">
    <property type="nucleotide sequence ID" value="NZ_RKRK01000002.1"/>
</dbReference>
<protein>
    <submittedName>
        <fullName evidence="4">Secreted protein</fullName>
    </submittedName>
</protein>
<evidence type="ECO:0000256" key="1">
    <source>
        <dbReference type="ARBA" id="ARBA00022729"/>
    </source>
</evidence>
<dbReference type="NCBIfam" id="TIGR01168">
    <property type="entry name" value="YSIRK_signal"/>
    <property type="match status" value="1"/>
</dbReference>
<feature type="domain" description="YSIRK Gram-positive signal peptide" evidence="3">
    <location>
        <begin position="8"/>
        <end position="33"/>
    </location>
</feature>
<dbReference type="GO" id="GO:0005509">
    <property type="term" value="F:calcium ion binding"/>
    <property type="evidence" value="ECO:0007669"/>
    <property type="project" value="InterPro"/>
</dbReference>
<keyword evidence="5" id="KW-1185">Reference proteome</keyword>
<dbReference type="SUPFAM" id="SSF49313">
    <property type="entry name" value="Cadherin-like"/>
    <property type="match status" value="1"/>
</dbReference>
<dbReference type="Gene3D" id="2.60.40.10">
    <property type="entry name" value="Immunoglobulins"/>
    <property type="match status" value="1"/>
</dbReference>
<proteinExistence type="predicted"/>
<dbReference type="Proteomes" id="UP000277108">
    <property type="component" value="Unassembled WGS sequence"/>
</dbReference>
<dbReference type="InterPro" id="IPR013783">
    <property type="entry name" value="Ig-like_fold"/>
</dbReference>
<evidence type="ECO:0000259" key="3">
    <source>
        <dbReference type="Pfam" id="PF04650"/>
    </source>
</evidence>
<evidence type="ECO:0000313" key="5">
    <source>
        <dbReference type="Proteomes" id="UP000277108"/>
    </source>
</evidence>
<accession>A0A3N5CET5</accession>
<dbReference type="InterPro" id="IPR005877">
    <property type="entry name" value="YSIRK_signal_dom"/>
</dbReference>
<dbReference type="GO" id="GO:0016020">
    <property type="term" value="C:membrane"/>
    <property type="evidence" value="ECO:0007669"/>
    <property type="project" value="InterPro"/>
</dbReference>
<evidence type="ECO:0000256" key="2">
    <source>
        <dbReference type="SAM" id="MobiDB-lite"/>
    </source>
</evidence>
<reference evidence="4 5" key="1">
    <citation type="submission" date="2018-11" db="EMBL/GenBank/DDBJ databases">
        <title>Genomic Encyclopedia of Type Strains, Phase IV (KMG-IV): sequencing the most valuable type-strain genomes for metagenomic binning, comparative biology and taxonomic classification.</title>
        <authorList>
            <person name="Goeker M."/>
        </authorList>
    </citation>
    <scope>NUCLEOTIDE SEQUENCE [LARGE SCALE GENOMIC DNA]</scope>
    <source>
        <strain evidence="4 5">DSM 29158</strain>
    </source>
</reference>
<feature type="compositionally biased region" description="Acidic residues" evidence="2">
    <location>
        <begin position="154"/>
        <end position="210"/>
    </location>
</feature>
<dbReference type="InterPro" id="IPR015919">
    <property type="entry name" value="Cadherin-like_sf"/>
</dbReference>
<comment type="caution">
    <text evidence="4">The sequence shown here is derived from an EMBL/GenBank/DDBJ whole genome shotgun (WGS) entry which is preliminary data.</text>
</comment>
<organism evidence="4 5">
    <name type="scientific">Abyssicoccus albus</name>
    <dbReference type="NCBI Taxonomy" id="1817405"/>
    <lineage>
        <taxon>Bacteria</taxon>
        <taxon>Bacillati</taxon>
        <taxon>Bacillota</taxon>
        <taxon>Bacilli</taxon>
        <taxon>Bacillales</taxon>
        <taxon>Abyssicoccaceae</taxon>
    </lineage>
</organism>
<name>A0A3N5CET5_9BACL</name>
<dbReference type="Pfam" id="PF05345">
    <property type="entry name" value="He_PIG"/>
    <property type="match status" value="1"/>
</dbReference>
<dbReference type="Pfam" id="PF04650">
    <property type="entry name" value="YSIRK_signal"/>
    <property type="match status" value="1"/>
</dbReference>
<sequence length="286" mass="32590">MGNNNEYKKKQRFSIRKYNFGIGSILLGSFILLSNPNVMHAAENNITMNENAQETIMIESLTTSTEFQTSINSSINLLLQSSNSNNEIKVTNLPSGLSFDGTNQVITGEFTTIGTYTINVTAVDNVTSEEKNYQFTFNVSTIETSTEVATTEEATTEEATTEEATTEEATTEEATTEEATTEEATTEEATTEEATTEEATTEEATTEEATTEEKKQQQKKQQQKKQQQKKQQQKKQQQKKQQQKTRLQKKQQQKTRQQKKRQQKKRQQKTRQQKKQQKKLSQLNQL</sequence>
<feature type="region of interest" description="Disordered" evidence="2">
    <location>
        <begin position="144"/>
        <end position="286"/>
    </location>
</feature>
<evidence type="ECO:0000313" key="4">
    <source>
        <dbReference type="EMBL" id="RPF57625.1"/>
    </source>
</evidence>
<dbReference type="AlphaFoldDB" id="A0A3N5CET5"/>
<gene>
    <name evidence="4" type="ORF">EDD62_0246</name>
</gene>
<feature type="compositionally biased region" description="Basic residues" evidence="2">
    <location>
        <begin position="217"/>
        <end position="278"/>
    </location>
</feature>